<sequence>MPRFFFDTYDGERFFPDEVGMELESIETAKTEGQKALPDMAKDALPDGNFRSFVVSVRDESGQVVLRMALSLVVEVGCADA</sequence>
<keyword evidence="3" id="KW-1185">Reference proteome</keyword>
<organism evidence="2 3">
    <name type="scientific">Microvirga vignae</name>
    <dbReference type="NCBI Taxonomy" id="1225564"/>
    <lineage>
        <taxon>Bacteria</taxon>
        <taxon>Pseudomonadati</taxon>
        <taxon>Pseudomonadota</taxon>
        <taxon>Alphaproteobacteria</taxon>
        <taxon>Hyphomicrobiales</taxon>
        <taxon>Methylobacteriaceae</taxon>
        <taxon>Microvirga</taxon>
    </lineage>
</organism>
<feature type="domain" description="DUF6894" evidence="1">
    <location>
        <begin position="3"/>
        <end position="70"/>
    </location>
</feature>
<accession>A0A0H1RCB3</accession>
<dbReference type="InterPro" id="IPR054189">
    <property type="entry name" value="DUF6894"/>
</dbReference>
<evidence type="ECO:0000259" key="1">
    <source>
        <dbReference type="Pfam" id="PF21834"/>
    </source>
</evidence>
<dbReference type="Proteomes" id="UP000035489">
    <property type="component" value="Unassembled WGS sequence"/>
</dbReference>
<dbReference type="Pfam" id="PF21834">
    <property type="entry name" value="DUF6894"/>
    <property type="match status" value="1"/>
</dbReference>
<evidence type="ECO:0000313" key="3">
    <source>
        <dbReference type="Proteomes" id="UP000035489"/>
    </source>
</evidence>
<gene>
    <name evidence="2" type="ORF">AA309_27055</name>
</gene>
<dbReference type="AlphaFoldDB" id="A0A0H1RCB3"/>
<evidence type="ECO:0000313" key="2">
    <source>
        <dbReference type="EMBL" id="KLK90262.1"/>
    </source>
</evidence>
<proteinExistence type="predicted"/>
<comment type="caution">
    <text evidence="2">The sequence shown here is derived from an EMBL/GenBank/DDBJ whole genome shotgun (WGS) entry which is preliminary data.</text>
</comment>
<dbReference type="OrthoDB" id="8094360at2"/>
<dbReference type="EMBL" id="LCYG01000091">
    <property type="protein sequence ID" value="KLK90262.1"/>
    <property type="molecule type" value="Genomic_DNA"/>
</dbReference>
<dbReference type="PATRIC" id="fig|1225564.3.peg.7039"/>
<protein>
    <recommendedName>
        <fullName evidence="1">DUF6894 domain-containing protein</fullName>
    </recommendedName>
</protein>
<name>A0A0H1RCB3_9HYPH</name>
<reference evidence="2 3" key="1">
    <citation type="submission" date="2015-05" db="EMBL/GenBank/DDBJ databases">
        <title>Draft genome sequence of Microvirga vignae strain BR3299, a novel nitrogen fixing bacteria isolated from Brazil semi-aired region.</title>
        <authorList>
            <person name="Zilli J.E."/>
            <person name="Passos S.R."/>
            <person name="Leite J."/>
            <person name="Baldani J.I."/>
            <person name="Xavier G.R."/>
            <person name="Rumjaneck N.G."/>
            <person name="Simoes-Araujo J.L."/>
        </authorList>
    </citation>
    <scope>NUCLEOTIDE SEQUENCE [LARGE SCALE GENOMIC DNA]</scope>
    <source>
        <strain evidence="2 3">BR3299</strain>
    </source>
</reference>
<dbReference type="STRING" id="1225564.AA309_27055"/>
<dbReference type="RefSeq" id="WP_047192121.1">
    <property type="nucleotide sequence ID" value="NZ_LCYG01000091.1"/>
</dbReference>